<evidence type="ECO:0000256" key="6">
    <source>
        <dbReference type="ARBA" id="ARBA00022840"/>
    </source>
</evidence>
<proteinExistence type="predicted"/>
<feature type="transmembrane region" description="Helical" evidence="9">
    <location>
        <begin position="60"/>
        <end position="80"/>
    </location>
</feature>
<keyword evidence="5" id="KW-0547">Nucleotide-binding</keyword>
<dbReference type="SUPFAM" id="SSF90123">
    <property type="entry name" value="ABC transporter transmembrane region"/>
    <property type="match status" value="1"/>
</dbReference>
<gene>
    <name evidence="12" type="ORF">SAMN02745784_02232</name>
</gene>
<keyword evidence="2" id="KW-0813">Transport</keyword>
<protein>
    <submittedName>
        <fullName evidence="12">ATP-binding cassette, subfamily B</fullName>
    </submittedName>
</protein>
<dbReference type="SMART" id="SM00382">
    <property type="entry name" value="AAA"/>
    <property type="match status" value="1"/>
</dbReference>
<dbReference type="InterPro" id="IPR017871">
    <property type="entry name" value="ABC_transporter-like_CS"/>
</dbReference>
<dbReference type="Pfam" id="PF00664">
    <property type="entry name" value="ABC_membrane"/>
    <property type="match status" value="1"/>
</dbReference>
<dbReference type="GO" id="GO:0005524">
    <property type="term" value="F:ATP binding"/>
    <property type="evidence" value="ECO:0007669"/>
    <property type="project" value="UniProtKB-KW"/>
</dbReference>
<dbReference type="GO" id="GO:0016887">
    <property type="term" value="F:ATP hydrolysis activity"/>
    <property type="evidence" value="ECO:0007669"/>
    <property type="project" value="InterPro"/>
</dbReference>
<dbReference type="InterPro" id="IPR003593">
    <property type="entry name" value="AAA+_ATPase"/>
</dbReference>
<evidence type="ECO:0000259" key="11">
    <source>
        <dbReference type="PROSITE" id="PS50929"/>
    </source>
</evidence>
<evidence type="ECO:0000256" key="9">
    <source>
        <dbReference type="SAM" id="Phobius"/>
    </source>
</evidence>
<feature type="transmembrane region" description="Helical" evidence="9">
    <location>
        <begin position="255"/>
        <end position="273"/>
    </location>
</feature>
<feature type="transmembrane region" description="Helical" evidence="9">
    <location>
        <begin position="165"/>
        <end position="182"/>
    </location>
</feature>
<comment type="subcellular location">
    <subcellularLocation>
        <location evidence="1">Cell membrane</location>
        <topology evidence="1">Multi-pass membrane protein</topology>
    </subcellularLocation>
</comment>
<evidence type="ECO:0000256" key="5">
    <source>
        <dbReference type="ARBA" id="ARBA00022741"/>
    </source>
</evidence>
<keyword evidence="13" id="KW-1185">Reference proteome</keyword>
<dbReference type="PANTHER" id="PTHR24221">
    <property type="entry name" value="ATP-BINDING CASSETTE SUB-FAMILY B"/>
    <property type="match status" value="1"/>
</dbReference>
<evidence type="ECO:0000313" key="12">
    <source>
        <dbReference type="EMBL" id="SHE92289.1"/>
    </source>
</evidence>
<feature type="transmembrane region" description="Helical" evidence="9">
    <location>
        <begin position="136"/>
        <end position="159"/>
    </location>
</feature>
<dbReference type="PROSITE" id="PS00211">
    <property type="entry name" value="ABC_TRANSPORTER_1"/>
    <property type="match status" value="1"/>
</dbReference>
<keyword evidence="3" id="KW-1003">Cell membrane</keyword>
<dbReference type="PANTHER" id="PTHR24221:SF397">
    <property type="entry name" value="ABC TRANSPORTER, ATP-BINDING TRANSMEMBRANE PROTEIN"/>
    <property type="match status" value="1"/>
</dbReference>
<evidence type="ECO:0000256" key="3">
    <source>
        <dbReference type="ARBA" id="ARBA00022475"/>
    </source>
</evidence>
<dbReference type="InterPro" id="IPR036640">
    <property type="entry name" value="ABC1_TM_sf"/>
</dbReference>
<dbReference type="RefSeq" id="WP_072976298.1">
    <property type="nucleotide sequence ID" value="NZ_FQTY01000011.1"/>
</dbReference>
<dbReference type="GO" id="GO:0140359">
    <property type="term" value="F:ABC-type transporter activity"/>
    <property type="evidence" value="ECO:0007669"/>
    <property type="project" value="InterPro"/>
</dbReference>
<dbReference type="AlphaFoldDB" id="A0A1M4XFN7"/>
<keyword evidence="4 9" id="KW-0812">Transmembrane</keyword>
<evidence type="ECO:0000259" key="10">
    <source>
        <dbReference type="PROSITE" id="PS50893"/>
    </source>
</evidence>
<organism evidence="12 13">
    <name type="scientific">Tissierella praeacuta DSM 18095</name>
    <dbReference type="NCBI Taxonomy" id="1123404"/>
    <lineage>
        <taxon>Bacteria</taxon>
        <taxon>Bacillati</taxon>
        <taxon>Bacillota</taxon>
        <taxon>Tissierellia</taxon>
        <taxon>Tissierellales</taxon>
        <taxon>Tissierellaceae</taxon>
        <taxon>Tissierella</taxon>
    </lineage>
</organism>
<evidence type="ECO:0000256" key="7">
    <source>
        <dbReference type="ARBA" id="ARBA00022989"/>
    </source>
</evidence>
<dbReference type="STRING" id="1123404.SAMN02745784_02232"/>
<dbReference type="GO" id="GO:0034040">
    <property type="term" value="F:ATPase-coupled lipid transmembrane transporter activity"/>
    <property type="evidence" value="ECO:0007669"/>
    <property type="project" value="TreeGrafter"/>
</dbReference>
<name>A0A1M4XFN7_9FIRM</name>
<evidence type="ECO:0000256" key="2">
    <source>
        <dbReference type="ARBA" id="ARBA00022448"/>
    </source>
</evidence>
<keyword evidence="8 9" id="KW-0472">Membrane</keyword>
<dbReference type="Proteomes" id="UP000184114">
    <property type="component" value="Unassembled WGS sequence"/>
</dbReference>
<evidence type="ECO:0000256" key="8">
    <source>
        <dbReference type="ARBA" id="ARBA00023136"/>
    </source>
</evidence>
<dbReference type="InterPro" id="IPR011527">
    <property type="entry name" value="ABC1_TM_dom"/>
</dbReference>
<dbReference type="SUPFAM" id="SSF52540">
    <property type="entry name" value="P-loop containing nucleoside triphosphate hydrolases"/>
    <property type="match status" value="1"/>
</dbReference>
<dbReference type="InterPro" id="IPR027417">
    <property type="entry name" value="P-loop_NTPase"/>
</dbReference>
<dbReference type="InterPro" id="IPR039421">
    <property type="entry name" value="Type_1_exporter"/>
</dbReference>
<dbReference type="Gene3D" id="1.20.1560.10">
    <property type="entry name" value="ABC transporter type 1, transmembrane domain"/>
    <property type="match status" value="1"/>
</dbReference>
<keyword evidence="6 12" id="KW-0067">ATP-binding</keyword>
<dbReference type="PROSITE" id="PS50929">
    <property type="entry name" value="ABC_TM1F"/>
    <property type="match status" value="1"/>
</dbReference>
<dbReference type="Pfam" id="PF00005">
    <property type="entry name" value="ABC_tran"/>
    <property type="match status" value="1"/>
</dbReference>
<feature type="domain" description="ABC transporter" evidence="10">
    <location>
        <begin position="338"/>
        <end position="571"/>
    </location>
</feature>
<reference evidence="13" key="1">
    <citation type="submission" date="2016-11" db="EMBL/GenBank/DDBJ databases">
        <authorList>
            <person name="Varghese N."/>
            <person name="Submissions S."/>
        </authorList>
    </citation>
    <scope>NUCLEOTIDE SEQUENCE [LARGE SCALE GENOMIC DNA]</scope>
    <source>
        <strain evidence="13">DSM 18095</strain>
    </source>
</reference>
<dbReference type="EMBL" id="FQTY01000011">
    <property type="protein sequence ID" value="SHE92289.1"/>
    <property type="molecule type" value="Genomic_DNA"/>
</dbReference>
<dbReference type="Gene3D" id="3.40.50.300">
    <property type="entry name" value="P-loop containing nucleotide triphosphate hydrolases"/>
    <property type="match status" value="1"/>
</dbReference>
<dbReference type="GeneID" id="90995405"/>
<dbReference type="FunFam" id="3.40.50.300:FF:000221">
    <property type="entry name" value="Multidrug ABC transporter ATP-binding protein"/>
    <property type="match status" value="1"/>
</dbReference>
<sequence length="581" mass="65236">MKDYFIKRYAMSDIGAENLKKSIFSHTILNLTKMFPPIVGFMFLFQYLEELEGISTFQSLSFFKYIILIILMTGIMYLVARWDYVRLYNNVYEESANSRIDIANRLKKLPLSYFSKRDIADLSATMMSDMTLYEQIFSHAVPHIYSTAISTIIIGIMILNYNWKLGLAALWVIPVALIVFYFSKHSQKKSVDAWIQTNREVFDDLQEKIDQISDIKAYNLEEKVMNEFLFKMNKTTKAKINAEFSSGIANALSGMLLKFGIVSVAIIGANMLIAGEINALVYIAFLMLTASIYLPIEGILSFMAMIIMLDSVVGRIKEIKTMPIQEGKKEMAPNSYDIEFKDVVFGYDDYTVINGASFTAKQGEVTALIGPSGSGKTTLTKLATRFWDIDKGKILLGDVDISKIDPETLLKNYAIIFQDVVLFNASIKDNIAIGKKGASEEEILKAAKIARCDEFIDRMPEGINTVIGENGERLSGGERQRISIARAILKDAPIILMDEATASLDVENESLIQEAISHLIKNKTVIVIAHRMRTIRSADKIVLLNKGKIEGVGTDEELKEKSKTYQNMLKMSMASEAAESI</sequence>
<evidence type="ECO:0000313" key="13">
    <source>
        <dbReference type="Proteomes" id="UP000184114"/>
    </source>
</evidence>
<accession>A0A1M4XFN7</accession>
<dbReference type="GO" id="GO:0005886">
    <property type="term" value="C:plasma membrane"/>
    <property type="evidence" value="ECO:0007669"/>
    <property type="project" value="UniProtKB-SubCell"/>
</dbReference>
<feature type="transmembrane region" description="Helical" evidence="9">
    <location>
        <begin position="279"/>
        <end position="309"/>
    </location>
</feature>
<evidence type="ECO:0000256" key="4">
    <source>
        <dbReference type="ARBA" id="ARBA00022692"/>
    </source>
</evidence>
<dbReference type="PROSITE" id="PS50893">
    <property type="entry name" value="ABC_TRANSPORTER_2"/>
    <property type="match status" value="1"/>
</dbReference>
<dbReference type="InterPro" id="IPR003439">
    <property type="entry name" value="ABC_transporter-like_ATP-bd"/>
</dbReference>
<feature type="domain" description="ABC transmembrane type-1" evidence="11">
    <location>
        <begin position="38"/>
        <end position="308"/>
    </location>
</feature>
<keyword evidence="7 9" id="KW-1133">Transmembrane helix</keyword>
<feature type="transmembrane region" description="Helical" evidence="9">
    <location>
        <begin position="28"/>
        <end position="48"/>
    </location>
</feature>
<evidence type="ECO:0000256" key="1">
    <source>
        <dbReference type="ARBA" id="ARBA00004651"/>
    </source>
</evidence>